<gene>
    <name evidence="1" type="ORF">LCGC14_3110090</name>
</gene>
<name>A0A0F8W5U8_9ZZZZ</name>
<sequence>MAENPSNGLERTIGVIQATIEDLKIRFEGFGETLSKIESKIGTKIEENFKLGTENSYDLKALKIEGIIKKIGKGVWEVNEEKLKEYSIRNEGMIVKKSSAVAEPDKAHSRVFTMDSVRGHAFQFILKIHKLRNWNRRREYLDKNNIEYKKVGSNWHGERILIDGHKVWLTPISIVVYFPNFKSFMGKTANDTKNYAIYEFKRVISKVEALLRVSFRISNNYKFKVSRQHYALIKNTLAKQYDKKGNKLFCYTEQGLWFIIDNSYNLHEAETVHPDTG</sequence>
<organism evidence="1">
    <name type="scientific">marine sediment metagenome</name>
    <dbReference type="NCBI Taxonomy" id="412755"/>
    <lineage>
        <taxon>unclassified sequences</taxon>
        <taxon>metagenomes</taxon>
        <taxon>ecological metagenomes</taxon>
    </lineage>
</organism>
<comment type="caution">
    <text evidence="1">The sequence shown here is derived from an EMBL/GenBank/DDBJ whole genome shotgun (WGS) entry which is preliminary data.</text>
</comment>
<accession>A0A0F8W5U8</accession>
<feature type="non-terminal residue" evidence="1">
    <location>
        <position position="277"/>
    </location>
</feature>
<evidence type="ECO:0000313" key="1">
    <source>
        <dbReference type="EMBL" id="KKK51923.1"/>
    </source>
</evidence>
<reference evidence="1" key="1">
    <citation type="journal article" date="2015" name="Nature">
        <title>Complex archaea that bridge the gap between prokaryotes and eukaryotes.</title>
        <authorList>
            <person name="Spang A."/>
            <person name="Saw J.H."/>
            <person name="Jorgensen S.L."/>
            <person name="Zaremba-Niedzwiedzka K."/>
            <person name="Martijn J."/>
            <person name="Lind A.E."/>
            <person name="van Eijk R."/>
            <person name="Schleper C."/>
            <person name="Guy L."/>
            <person name="Ettema T.J."/>
        </authorList>
    </citation>
    <scope>NUCLEOTIDE SEQUENCE</scope>
</reference>
<protein>
    <submittedName>
        <fullName evidence="1">Uncharacterized protein</fullName>
    </submittedName>
</protein>
<proteinExistence type="predicted"/>
<dbReference type="AlphaFoldDB" id="A0A0F8W5U8"/>
<dbReference type="EMBL" id="LAZR01067272">
    <property type="protein sequence ID" value="KKK51923.1"/>
    <property type="molecule type" value="Genomic_DNA"/>
</dbReference>